<organism evidence="4 5">
    <name type="scientific">Variovorax ureilyticus</name>
    <dbReference type="NCBI Taxonomy" id="1836198"/>
    <lineage>
        <taxon>Bacteria</taxon>
        <taxon>Pseudomonadati</taxon>
        <taxon>Pseudomonadota</taxon>
        <taxon>Betaproteobacteria</taxon>
        <taxon>Burkholderiales</taxon>
        <taxon>Comamonadaceae</taxon>
        <taxon>Variovorax</taxon>
    </lineage>
</organism>
<evidence type="ECO:0000313" key="4">
    <source>
        <dbReference type="EMBL" id="MEJ8814771.1"/>
    </source>
</evidence>
<keyword evidence="1" id="KW-0521">NADP</keyword>
<evidence type="ECO:0000259" key="3">
    <source>
        <dbReference type="Pfam" id="PF16924"/>
    </source>
</evidence>
<comment type="caution">
    <text evidence="4">The sequence shown here is derived from an EMBL/GenBank/DDBJ whole genome shotgun (WGS) entry which is preliminary data.</text>
</comment>
<protein>
    <submittedName>
        <fullName evidence="4">Dipicolinate synthase subunit DpsA</fullName>
    </submittedName>
</protein>
<feature type="domain" description="Quinate/shikimate 5-dehydrogenase/glutamyl-tRNA reductase" evidence="2">
    <location>
        <begin position="152"/>
        <end position="247"/>
    </location>
</feature>
<proteinExistence type="predicted"/>
<dbReference type="InterPro" id="IPR031629">
    <property type="entry name" value="DpaA_N"/>
</dbReference>
<gene>
    <name evidence="4" type="ORF">WKW77_27115</name>
</gene>
<dbReference type="RefSeq" id="WP_340359999.1">
    <property type="nucleotide sequence ID" value="NZ_JBBKZU010000014.1"/>
</dbReference>
<dbReference type="SUPFAM" id="SSF51735">
    <property type="entry name" value="NAD(P)-binding Rossmann-fold domains"/>
    <property type="match status" value="1"/>
</dbReference>
<feature type="domain" description="Dipicolinate synthase subunit A N-terminal" evidence="3">
    <location>
        <begin position="8"/>
        <end position="123"/>
    </location>
</feature>
<dbReference type="Gene3D" id="3.40.50.720">
    <property type="entry name" value="NAD(P)-binding Rossmann-like Domain"/>
    <property type="match status" value="2"/>
</dbReference>
<accession>A0ABU8VN68</accession>
<dbReference type="Pfam" id="PF16924">
    <property type="entry name" value="DpaA_N"/>
    <property type="match status" value="1"/>
</dbReference>
<evidence type="ECO:0000259" key="2">
    <source>
        <dbReference type="Pfam" id="PF01488"/>
    </source>
</evidence>
<dbReference type="InterPro" id="IPR006151">
    <property type="entry name" value="Shikm_DH/Glu-tRNA_Rdtase"/>
</dbReference>
<evidence type="ECO:0000313" key="5">
    <source>
        <dbReference type="Proteomes" id="UP001365846"/>
    </source>
</evidence>
<dbReference type="EMBL" id="JBBKZU010000014">
    <property type="protein sequence ID" value="MEJ8814771.1"/>
    <property type="molecule type" value="Genomic_DNA"/>
</dbReference>
<dbReference type="InterPro" id="IPR036291">
    <property type="entry name" value="NAD(P)-bd_dom_sf"/>
</dbReference>
<dbReference type="Pfam" id="PF01488">
    <property type="entry name" value="Shikimate_DH"/>
    <property type="match status" value="1"/>
</dbReference>
<evidence type="ECO:0000256" key="1">
    <source>
        <dbReference type="ARBA" id="ARBA00022857"/>
    </source>
</evidence>
<dbReference type="Proteomes" id="UP001365846">
    <property type="component" value="Unassembled WGS sequence"/>
</dbReference>
<reference evidence="4 5" key="1">
    <citation type="submission" date="2024-03" db="EMBL/GenBank/DDBJ databases">
        <title>Novel species of the genus Variovorax.</title>
        <authorList>
            <person name="Liu Q."/>
            <person name="Xin Y.-H."/>
        </authorList>
    </citation>
    <scope>NUCLEOTIDE SEQUENCE [LARGE SCALE GENOMIC DNA]</scope>
    <source>
        <strain evidence="4 5">KACC 18899</strain>
    </source>
</reference>
<keyword evidence="5" id="KW-1185">Reference proteome</keyword>
<name>A0ABU8VN68_9BURK</name>
<sequence length="296" mass="31808">MNWDQVVIAIMGGDRREQEIARCAVAAGAQVRAYGFPWPEEGIAGVNHVSNPREALEGADIALFPIPGIAPDGALFAPQCAERIIPDREMLSGMRRPGHIILGWADPKLKAHCETLGITLHEYEWDEDLMLLRGPAIVEGMLKVLIENTDITIHKAKVCLVGQGTIGSLVTHTLLALGAHVHVAARNAVQRAAAHAAGAESHELSDLAKVLPDTDIVIASVPARVLGRELLETLPRHALLVDLAAPPGGIDRDAAQALGLKFVWARGLGARAPITVGRSQWSGVHRRIDNILKEKQ</sequence>